<dbReference type="AlphaFoldDB" id="A0A2M9C0I3"/>
<accession>A0A2M9C0I3</accession>
<name>A0A2M9C0I3_9MICO</name>
<keyword evidence="3" id="KW-1185">Reference proteome</keyword>
<evidence type="ECO:0000313" key="3">
    <source>
        <dbReference type="Proteomes" id="UP000230161"/>
    </source>
</evidence>
<evidence type="ECO:0000256" key="1">
    <source>
        <dbReference type="SAM" id="Phobius"/>
    </source>
</evidence>
<dbReference type="OrthoDB" id="5144581at2"/>
<evidence type="ECO:0000313" key="2">
    <source>
        <dbReference type="EMBL" id="PJJ63839.1"/>
    </source>
</evidence>
<keyword evidence="1" id="KW-1133">Transmembrane helix</keyword>
<feature type="transmembrane region" description="Helical" evidence="1">
    <location>
        <begin position="56"/>
        <end position="77"/>
    </location>
</feature>
<dbReference type="RefSeq" id="WP_100344294.1">
    <property type="nucleotide sequence ID" value="NZ_PGFB01000002.1"/>
</dbReference>
<proteinExistence type="predicted"/>
<reference evidence="2 3" key="1">
    <citation type="submission" date="2017-11" db="EMBL/GenBank/DDBJ databases">
        <title>Genomic Encyclopedia of Archaeal and Bacterial Type Strains, Phase II (KMG-II): From Individual Species to Whole Genera.</title>
        <authorList>
            <person name="Goeker M."/>
        </authorList>
    </citation>
    <scope>NUCLEOTIDE SEQUENCE [LARGE SCALE GENOMIC DNA]</scope>
    <source>
        <strain evidence="2 3">DSM 25625</strain>
    </source>
</reference>
<keyword evidence="1" id="KW-0812">Transmembrane</keyword>
<keyword evidence="1" id="KW-0472">Membrane</keyword>
<dbReference type="EMBL" id="PGFB01000002">
    <property type="protein sequence ID" value="PJJ63839.1"/>
    <property type="molecule type" value="Genomic_DNA"/>
</dbReference>
<organism evidence="2 3">
    <name type="scientific">Compostimonas suwonensis</name>
    <dbReference type="NCBI Taxonomy" id="1048394"/>
    <lineage>
        <taxon>Bacteria</taxon>
        <taxon>Bacillati</taxon>
        <taxon>Actinomycetota</taxon>
        <taxon>Actinomycetes</taxon>
        <taxon>Micrococcales</taxon>
        <taxon>Microbacteriaceae</taxon>
        <taxon>Compostimonas</taxon>
    </lineage>
</organism>
<comment type="caution">
    <text evidence="2">The sequence shown here is derived from an EMBL/GenBank/DDBJ whole genome shotgun (WGS) entry which is preliminary data.</text>
</comment>
<protein>
    <submittedName>
        <fullName evidence="2">Uncharacterized protein</fullName>
    </submittedName>
</protein>
<dbReference type="Proteomes" id="UP000230161">
    <property type="component" value="Unassembled WGS sequence"/>
</dbReference>
<sequence length="230" mass="24158">MSNMIEDRVEGDPELDRLVALAARPTREATSEMREQLASMVAAAVESGRDSRRRRLSIGAAVAVPIVVLGGAGAAFASTGIDWSMFFGHATTWADWAQNPDGAVHITLPGGASCELRFAVNSLRDHPADPAVLAQAQNALRTYLNGGTVLTDANIDAVLSENRTDRNWAQDGDSTAVPFGPGTRNDNPDVDYHIAALEGISKAIQAHVPDLGTGGIGLQSQENCDAGVGQ</sequence>
<gene>
    <name evidence="2" type="ORF">CLV54_1515</name>
</gene>